<sequence>MVLRKKHVLRALDPIHHQDLRITLGAFGASPIKGLFNEAGEPSLEHRRIKLAFNYALKLKSLPQDPCHDIVFDAPFSDFSAGSKSEPNFIAKTFEHNNNAKISLNSIDNQYVQCPPPSDKHQVHVDISLTKQKKEDTSVVAYQQEFF</sequence>
<organism evidence="1 2">
    <name type="scientific">Plakobranchus ocellatus</name>
    <dbReference type="NCBI Taxonomy" id="259542"/>
    <lineage>
        <taxon>Eukaryota</taxon>
        <taxon>Metazoa</taxon>
        <taxon>Spiralia</taxon>
        <taxon>Lophotrochozoa</taxon>
        <taxon>Mollusca</taxon>
        <taxon>Gastropoda</taxon>
        <taxon>Heterobranchia</taxon>
        <taxon>Euthyneura</taxon>
        <taxon>Panpulmonata</taxon>
        <taxon>Sacoglossa</taxon>
        <taxon>Placobranchoidea</taxon>
        <taxon>Plakobranchidae</taxon>
        <taxon>Plakobranchus</taxon>
    </lineage>
</organism>
<protein>
    <submittedName>
        <fullName evidence="1">Ribonuclease hi</fullName>
    </submittedName>
</protein>
<dbReference type="EMBL" id="BLXT01004521">
    <property type="protein sequence ID" value="GFO14003.1"/>
    <property type="molecule type" value="Genomic_DNA"/>
</dbReference>
<gene>
    <name evidence="1" type="ORF">PoB_004050800</name>
</gene>
<dbReference type="Proteomes" id="UP000735302">
    <property type="component" value="Unassembled WGS sequence"/>
</dbReference>
<comment type="caution">
    <text evidence="1">The sequence shown here is derived from an EMBL/GenBank/DDBJ whole genome shotgun (WGS) entry which is preliminary data.</text>
</comment>
<proteinExistence type="predicted"/>
<evidence type="ECO:0000313" key="1">
    <source>
        <dbReference type="EMBL" id="GFO14003.1"/>
    </source>
</evidence>
<accession>A0AAV4B354</accession>
<dbReference type="AlphaFoldDB" id="A0AAV4B354"/>
<name>A0AAV4B354_9GAST</name>
<reference evidence="1 2" key="1">
    <citation type="journal article" date="2021" name="Elife">
        <title>Chloroplast acquisition without the gene transfer in kleptoplastic sea slugs, Plakobranchus ocellatus.</title>
        <authorList>
            <person name="Maeda T."/>
            <person name="Takahashi S."/>
            <person name="Yoshida T."/>
            <person name="Shimamura S."/>
            <person name="Takaki Y."/>
            <person name="Nagai Y."/>
            <person name="Toyoda A."/>
            <person name="Suzuki Y."/>
            <person name="Arimoto A."/>
            <person name="Ishii H."/>
            <person name="Satoh N."/>
            <person name="Nishiyama T."/>
            <person name="Hasebe M."/>
            <person name="Maruyama T."/>
            <person name="Minagawa J."/>
            <person name="Obokata J."/>
            <person name="Shigenobu S."/>
        </authorList>
    </citation>
    <scope>NUCLEOTIDE SEQUENCE [LARGE SCALE GENOMIC DNA]</scope>
</reference>
<evidence type="ECO:0000313" key="2">
    <source>
        <dbReference type="Proteomes" id="UP000735302"/>
    </source>
</evidence>
<keyword evidence="2" id="KW-1185">Reference proteome</keyword>